<accession>A0A1T5NHK0</accession>
<keyword evidence="3 7" id="KW-1134">Transmembrane beta strand</keyword>
<evidence type="ECO:0000256" key="8">
    <source>
        <dbReference type="SAM" id="SignalP"/>
    </source>
</evidence>
<dbReference type="InterPro" id="IPR037066">
    <property type="entry name" value="Plug_dom_sf"/>
</dbReference>
<comment type="subcellular location">
    <subcellularLocation>
        <location evidence="1 7">Cell outer membrane</location>
        <topology evidence="1 7">Multi-pass membrane protein</topology>
    </subcellularLocation>
</comment>
<dbReference type="STRING" id="393003.SAMN05660461_1634"/>
<dbReference type="Gene3D" id="2.40.170.20">
    <property type="entry name" value="TonB-dependent receptor, beta-barrel domain"/>
    <property type="match status" value="1"/>
</dbReference>
<dbReference type="SUPFAM" id="SSF56935">
    <property type="entry name" value="Porins"/>
    <property type="match status" value="1"/>
</dbReference>
<evidence type="ECO:0000256" key="5">
    <source>
        <dbReference type="ARBA" id="ARBA00023136"/>
    </source>
</evidence>
<dbReference type="SUPFAM" id="SSF49464">
    <property type="entry name" value="Carboxypeptidase regulatory domain-like"/>
    <property type="match status" value="1"/>
</dbReference>
<dbReference type="Gene3D" id="2.170.130.10">
    <property type="entry name" value="TonB-dependent receptor, plug domain"/>
    <property type="match status" value="1"/>
</dbReference>
<dbReference type="Proteomes" id="UP000190166">
    <property type="component" value="Unassembled WGS sequence"/>
</dbReference>
<dbReference type="InterPro" id="IPR023997">
    <property type="entry name" value="TonB-dep_OMP_SusC/RagA_CS"/>
</dbReference>
<keyword evidence="2 7" id="KW-0813">Transport</keyword>
<dbReference type="RefSeq" id="WP_079468886.1">
    <property type="nucleotide sequence ID" value="NZ_FUZZ01000001.1"/>
</dbReference>
<dbReference type="AlphaFoldDB" id="A0A1T5NHK0"/>
<feature type="chain" id="PRO_5012911108" evidence="8">
    <location>
        <begin position="30"/>
        <end position="1065"/>
    </location>
</feature>
<evidence type="ECO:0000256" key="6">
    <source>
        <dbReference type="ARBA" id="ARBA00023237"/>
    </source>
</evidence>
<dbReference type="InterPro" id="IPR012910">
    <property type="entry name" value="Plug_dom"/>
</dbReference>
<protein>
    <submittedName>
        <fullName evidence="10">TonB-linked outer membrane protein, SusC/RagA family</fullName>
    </submittedName>
</protein>
<name>A0A1T5NHK0_9BACT</name>
<dbReference type="NCBIfam" id="TIGR04056">
    <property type="entry name" value="OMP_RagA_SusC"/>
    <property type="match status" value="1"/>
</dbReference>
<dbReference type="InterPro" id="IPR023996">
    <property type="entry name" value="TonB-dep_OMP_SusC/RagA"/>
</dbReference>
<keyword evidence="5 7" id="KW-0472">Membrane</keyword>
<sequence>MKQFRHYLLSSRYVWLLLCFLACQLSSFGQTRTVSGIITSADGLPVPGATVLVKGTSQGASTDTDGKFTLPLTSDKATLVISMMGYTPLTLSVKPGDQVKATLERSLKDLDEVMVVAYGTQKKGSVIGSVAQISGEELKKAPAMNITNMLAGRLPGISALQQSGRPGADDAALRIRGVSTYGANQGPLIIIDNVQRPSFSNLDPDEIESITVLKDAVSTAVYGLQAANGIILITTKHGKNQKPTVTYDGSVTFNSNTRVPKFLNGPDYMSWYNKGTDMDNDYLAHTGGDPVPYVYTKEQIEALKNGTNTNPLFGNTDWMGELMGKTSMSQHHNISVRGGTEKIKYFVSGGMLDQEGIVENTNFKRYNVRSNLDAALNDYISVGVDLGMRQQLTATPGISPDNEAYMNPFYQAVRMLPNLPMYAPNGLPTAYNSGAGWVNPLAAVQNSGYQNGQTNVFQGNLTFKVKVPGVKGLELKLLTAYDKSSTENKGWLTPYTVMGRYRDQVSGDYTTISSLPGITKTSLRQSYTQYNRKTFQPSASYTNQFGDHAISALLLYEWSQQKSSLFSTGASNFALSDLKEIDYGSKATEDFISPTGSSDIDDSRAGAVARINYSYKDKYLLELASRYDASVNFMRNNRWEIFPAVGAGWVISKESFFDNLSKTISYLKLKGSVGRVGNDVAQRFAYLQTFALTTNPVVVIGGKPTAALYTSAPPNVNLRWETSTQTNIGFESVFLNGLLGFDFEWFYKITNDILDSPGSLYPLSLGGYAPAVLNYGIVDNKGFDLQIRHRNTIGKLQYGVTGNMNWAKNRILRLNESTGLPAWQSRVGRSIGDKMGFVVDGMYQTWEEAANGSSPSGGVIVPGFFKYRDLNGDGRITRADDMTFVGRSNMPQLTYGLNIDLKYGAFDFSALFQGAALTSISLAGTYEGSSGTSGVDDNTPFTKTFYNYGNAPYYLVEDSWTPDNPDAKYPRLSAYKASLSSHNAHANSGWVRDASYLRLKSAQLGYNLPKRWLNRAKVQQVRLYISGFNLITWDKLKYLDPEMPNVNNGFYPQQRMYSGGASITF</sequence>
<evidence type="ECO:0000259" key="9">
    <source>
        <dbReference type="Pfam" id="PF07715"/>
    </source>
</evidence>
<proteinExistence type="inferred from homology"/>
<evidence type="ECO:0000256" key="2">
    <source>
        <dbReference type="ARBA" id="ARBA00022448"/>
    </source>
</evidence>
<comment type="similarity">
    <text evidence="7">Belongs to the TonB-dependent receptor family.</text>
</comment>
<dbReference type="PROSITE" id="PS52016">
    <property type="entry name" value="TONB_DEPENDENT_REC_3"/>
    <property type="match status" value="1"/>
</dbReference>
<keyword evidence="4 7" id="KW-0812">Transmembrane</keyword>
<evidence type="ECO:0000313" key="11">
    <source>
        <dbReference type="Proteomes" id="UP000190166"/>
    </source>
</evidence>
<keyword evidence="8" id="KW-0732">Signal</keyword>
<reference evidence="10 11" key="1">
    <citation type="submission" date="2017-02" db="EMBL/GenBank/DDBJ databases">
        <authorList>
            <person name="Peterson S.W."/>
        </authorList>
    </citation>
    <scope>NUCLEOTIDE SEQUENCE [LARGE SCALE GENOMIC DNA]</scope>
    <source>
        <strain evidence="10 11">DSM 18108</strain>
    </source>
</reference>
<dbReference type="InterPro" id="IPR036942">
    <property type="entry name" value="Beta-barrel_TonB_sf"/>
</dbReference>
<dbReference type="Gene3D" id="2.60.40.1120">
    <property type="entry name" value="Carboxypeptidase-like, regulatory domain"/>
    <property type="match status" value="1"/>
</dbReference>
<dbReference type="InterPro" id="IPR039426">
    <property type="entry name" value="TonB-dep_rcpt-like"/>
</dbReference>
<feature type="signal peptide" evidence="8">
    <location>
        <begin position="1"/>
        <end position="29"/>
    </location>
</feature>
<evidence type="ECO:0000256" key="3">
    <source>
        <dbReference type="ARBA" id="ARBA00022452"/>
    </source>
</evidence>
<evidence type="ECO:0000256" key="4">
    <source>
        <dbReference type="ARBA" id="ARBA00022692"/>
    </source>
</evidence>
<evidence type="ECO:0000256" key="7">
    <source>
        <dbReference type="PROSITE-ProRule" id="PRU01360"/>
    </source>
</evidence>
<keyword evidence="11" id="KW-1185">Reference proteome</keyword>
<dbReference type="InterPro" id="IPR008969">
    <property type="entry name" value="CarboxyPept-like_regulatory"/>
</dbReference>
<dbReference type="EMBL" id="FUZZ01000001">
    <property type="protein sequence ID" value="SKC99882.1"/>
    <property type="molecule type" value="Genomic_DNA"/>
</dbReference>
<evidence type="ECO:0000256" key="1">
    <source>
        <dbReference type="ARBA" id="ARBA00004571"/>
    </source>
</evidence>
<feature type="domain" description="TonB-dependent receptor plug" evidence="9">
    <location>
        <begin position="125"/>
        <end position="230"/>
    </location>
</feature>
<dbReference type="GO" id="GO:0009279">
    <property type="term" value="C:cell outer membrane"/>
    <property type="evidence" value="ECO:0007669"/>
    <property type="project" value="UniProtKB-SubCell"/>
</dbReference>
<gene>
    <name evidence="10" type="ORF">SAMN05660461_1634</name>
</gene>
<dbReference type="Pfam" id="PF13715">
    <property type="entry name" value="CarbopepD_reg_2"/>
    <property type="match status" value="1"/>
</dbReference>
<dbReference type="FunFam" id="2.170.130.10:FF:000003">
    <property type="entry name" value="SusC/RagA family TonB-linked outer membrane protein"/>
    <property type="match status" value="1"/>
</dbReference>
<dbReference type="Pfam" id="PF07715">
    <property type="entry name" value="Plug"/>
    <property type="match status" value="1"/>
</dbReference>
<evidence type="ECO:0000313" key="10">
    <source>
        <dbReference type="EMBL" id="SKC99882.1"/>
    </source>
</evidence>
<dbReference type="NCBIfam" id="TIGR04057">
    <property type="entry name" value="SusC_RagA_signa"/>
    <property type="match status" value="1"/>
</dbReference>
<organism evidence="10 11">
    <name type="scientific">Chitinophaga ginsengisegetis</name>
    <dbReference type="NCBI Taxonomy" id="393003"/>
    <lineage>
        <taxon>Bacteria</taxon>
        <taxon>Pseudomonadati</taxon>
        <taxon>Bacteroidota</taxon>
        <taxon>Chitinophagia</taxon>
        <taxon>Chitinophagales</taxon>
        <taxon>Chitinophagaceae</taxon>
        <taxon>Chitinophaga</taxon>
    </lineage>
</organism>
<keyword evidence="6 7" id="KW-0998">Cell outer membrane</keyword>